<protein>
    <submittedName>
        <fullName evidence="2">Putative glyoxalase superfamily protein PhnB</fullName>
    </submittedName>
</protein>
<dbReference type="InterPro" id="IPR029068">
    <property type="entry name" value="Glyas_Bleomycin-R_OHBP_Dase"/>
</dbReference>
<dbReference type="PROSITE" id="PS51819">
    <property type="entry name" value="VOC"/>
    <property type="match status" value="1"/>
</dbReference>
<accession>A0A543I1G5</accession>
<dbReference type="EMBL" id="VFPM01000001">
    <property type="protein sequence ID" value="TQM64426.1"/>
    <property type="molecule type" value="Genomic_DNA"/>
</dbReference>
<dbReference type="InterPro" id="IPR004360">
    <property type="entry name" value="Glyas_Fos-R_dOase_dom"/>
</dbReference>
<organism evidence="2 3">
    <name type="scientific">Humibacillus xanthopallidus</name>
    <dbReference type="NCBI Taxonomy" id="412689"/>
    <lineage>
        <taxon>Bacteria</taxon>
        <taxon>Bacillati</taxon>
        <taxon>Actinomycetota</taxon>
        <taxon>Actinomycetes</taxon>
        <taxon>Micrococcales</taxon>
        <taxon>Intrasporangiaceae</taxon>
        <taxon>Humibacillus</taxon>
    </lineage>
</organism>
<dbReference type="PANTHER" id="PTHR34109">
    <property type="entry name" value="BNAUNNG04460D PROTEIN-RELATED"/>
    <property type="match status" value="1"/>
</dbReference>
<dbReference type="OrthoDB" id="9795306at2"/>
<keyword evidence="3" id="KW-1185">Reference proteome</keyword>
<comment type="caution">
    <text evidence="2">The sequence shown here is derived from an EMBL/GenBank/DDBJ whole genome shotgun (WGS) entry which is preliminary data.</text>
</comment>
<evidence type="ECO:0000313" key="2">
    <source>
        <dbReference type="EMBL" id="TQM64426.1"/>
    </source>
</evidence>
<dbReference type="InterPro" id="IPR037523">
    <property type="entry name" value="VOC_core"/>
</dbReference>
<dbReference type="Gene3D" id="3.10.180.10">
    <property type="entry name" value="2,3-Dihydroxybiphenyl 1,2-Dioxygenase, domain 1"/>
    <property type="match status" value="1"/>
</dbReference>
<dbReference type="RefSeq" id="WP_141842068.1">
    <property type="nucleotide sequence ID" value="NZ_VFPM01000001.1"/>
</dbReference>
<dbReference type="Proteomes" id="UP000316747">
    <property type="component" value="Unassembled WGS sequence"/>
</dbReference>
<dbReference type="CDD" id="cd07246">
    <property type="entry name" value="VOC_like"/>
    <property type="match status" value="1"/>
</dbReference>
<dbReference type="SUPFAM" id="SSF54593">
    <property type="entry name" value="Glyoxalase/Bleomycin resistance protein/Dihydroxybiphenyl dioxygenase"/>
    <property type="match status" value="1"/>
</dbReference>
<dbReference type="PANTHER" id="PTHR34109:SF1">
    <property type="entry name" value="VOC DOMAIN-CONTAINING PROTEIN"/>
    <property type="match status" value="1"/>
</dbReference>
<feature type="domain" description="VOC" evidence="1">
    <location>
        <begin position="1"/>
        <end position="126"/>
    </location>
</feature>
<gene>
    <name evidence="2" type="ORF">FBY41_0792</name>
</gene>
<evidence type="ECO:0000259" key="1">
    <source>
        <dbReference type="PROSITE" id="PS51819"/>
    </source>
</evidence>
<reference evidence="2 3" key="1">
    <citation type="submission" date="2019-06" db="EMBL/GenBank/DDBJ databases">
        <title>Genome sequencing of plant associated microbes to promote plant fitness in Sorghum bicolor and Oryza sativa.</title>
        <authorList>
            <person name="Coleman-Derr D."/>
        </authorList>
    </citation>
    <scope>NUCLEOTIDE SEQUENCE [LARGE SCALE GENOMIC DNA]</scope>
    <source>
        <strain evidence="2 3">KV-663</strain>
    </source>
</reference>
<dbReference type="AlphaFoldDB" id="A0A543I1G5"/>
<evidence type="ECO:0000313" key="3">
    <source>
        <dbReference type="Proteomes" id="UP000316747"/>
    </source>
</evidence>
<name>A0A543I1G5_9MICO</name>
<dbReference type="Pfam" id="PF00903">
    <property type="entry name" value="Glyoxalase"/>
    <property type="match status" value="1"/>
</dbReference>
<sequence length="128" mass="14113">MSELTPYICVADSRAAIEWYREHLGAEVTYEPIVMPDGQVGHCELAVDGARWMMSDAFESAGVAPPDRSRGNAVTLHLTVADVDAVCDRVRQGGAEVDREPEDNPPVGRVAVFHDPFGHRWFLNQPLP</sequence>
<proteinExistence type="predicted"/>